<organism evidence="1 3">
    <name type="scientific">Escherichia coli</name>
    <dbReference type="NCBI Taxonomy" id="562"/>
    <lineage>
        <taxon>Bacteria</taxon>
        <taxon>Pseudomonadati</taxon>
        <taxon>Pseudomonadota</taxon>
        <taxon>Gammaproteobacteria</taxon>
        <taxon>Enterobacterales</taxon>
        <taxon>Enterobacteriaceae</taxon>
        <taxon>Escherichia</taxon>
    </lineage>
</organism>
<dbReference type="InterPro" id="IPR029063">
    <property type="entry name" value="SAM-dependent_MTases_sf"/>
</dbReference>
<dbReference type="Proteomes" id="UP000534332">
    <property type="component" value="Unassembled WGS sequence"/>
</dbReference>
<dbReference type="EMBL" id="JAETYZ010000099">
    <property type="protein sequence ID" value="MBL6237456.1"/>
    <property type="molecule type" value="Genomic_DNA"/>
</dbReference>
<name>A0AAN3KRN3_ECOLX</name>
<evidence type="ECO:0000313" key="3">
    <source>
        <dbReference type="Proteomes" id="UP000534332"/>
    </source>
</evidence>
<keyword evidence="1" id="KW-0808">Transferase</keyword>
<evidence type="ECO:0000313" key="2">
    <source>
        <dbReference type="EMBL" id="MBL6237456.1"/>
    </source>
</evidence>
<reference evidence="1 3" key="1">
    <citation type="submission" date="2020-02" db="EMBL/GenBank/DDBJ databases">
        <authorList>
            <person name="Ashton P.M."/>
            <person name="Dallman T."/>
            <person name="Nair S."/>
            <person name="De Pinna E."/>
            <person name="Peters T."/>
            <person name="Grant K."/>
        </authorList>
    </citation>
    <scope>NUCLEOTIDE SEQUENCE [LARGE SCALE GENOMIC DNA]</scope>
    <source>
        <strain evidence="1 3">188143</strain>
    </source>
</reference>
<dbReference type="Gene3D" id="3.40.50.150">
    <property type="entry name" value="Vaccinia Virus protein VP39"/>
    <property type="match status" value="1"/>
</dbReference>
<dbReference type="AlphaFoldDB" id="A0AAN3KRN3"/>
<sequence>MVFQESNNRDVARKYAEYITSVPLRRFVAEKVREYCGDLPLSIFDGACGSGQLEQFLTVGSLYAVDIQASPLLHIPDNFPDATVKTVNENFFNAIDDVSDTDTFDCVIMNPPFSLQYKAQSADIREKISAMMPYKKTSGVLDDAFYVLASMKARFSFFLCFPGVGYRRGELAMRQYFGNRVVELVQISGGFADTSVSVLFVIIDNEKQSDDVVVYGVGFNGETCKKSAPVTEKINTDNWNRPYIAEEKEVIDIVQVTAELLVRQTRRRKLEDEHNAFVWSLMSDDQRTEVSRFLSVHGLFFDAGSGCVHIR</sequence>
<dbReference type="SUPFAM" id="SSF53335">
    <property type="entry name" value="S-adenosyl-L-methionine-dependent methyltransferases"/>
    <property type="match status" value="1"/>
</dbReference>
<reference evidence="2 4" key="2">
    <citation type="submission" date="2021-01" db="EMBL/GenBank/DDBJ databases">
        <title>Genomes of Escherichia coli STEC strains from raw meat-based diets for companion animals.</title>
        <authorList>
            <person name="Stevens M.J.A."/>
            <person name="Stephan R."/>
        </authorList>
    </citation>
    <scope>NUCLEOTIDE SEQUENCE [LARGE SCALE GENOMIC DNA]</scope>
    <source>
        <strain evidence="2 4">LSC1-58</strain>
    </source>
</reference>
<dbReference type="GO" id="GO:0008168">
    <property type="term" value="F:methyltransferase activity"/>
    <property type="evidence" value="ECO:0007669"/>
    <property type="project" value="UniProtKB-KW"/>
</dbReference>
<keyword evidence="1" id="KW-0489">Methyltransferase</keyword>
<comment type="caution">
    <text evidence="1">The sequence shown here is derived from an EMBL/GenBank/DDBJ whole genome shotgun (WGS) entry which is preliminary data.</text>
</comment>
<dbReference type="Proteomes" id="UP000615017">
    <property type="component" value="Unassembled WGS sequence"/>
</dbReference>
<dbReference type="RefSeq" id="WP_000231840.1">
    <property type="nucleotide sequence ID" value="NZ_CANUGR010000094.1"/>
</dbReference>
<accession>A0AAN3KRN3</accession>
<dbReference type="EMBL" id="AASSGK010000108">
    <property type="protein sequence ID" value="EFG2163998.1"/>
    <property type="molecule type" value="Genomic_DNA"/>
</dbReference>
<evidence type="ECO:0000313" key="1">
    <source>
        <dbReference type="EMBL" id="EFG2163998.1"/>
    </source>
</evidence>
<gene>
    <name evidence="1" type="ORF">BRV02_005198</name>
    <name evidence="2" type="ORF">JNA65_26890</name>
</gene>
<protein>
    <submittedName>
        <fullName evidence="1">SAM-dependent DNA methyltransferase</fullName>
    </submittedName>
</protein>
<dbReference type="GO" id="GO:0032259">
    <property type="term" value="P:methylation"/>
    <property type="evidence" value="ECO:0007669"/>
    <property type="project" value="UniProtKB-KW"/>
</dbReference>
<evidence type="ECO:0000313" key="4">
    <source>
        <dbReference type="Proteomes" id="UP000615017"/>
    </source>
</evidence>
<proteinExistence type="predicted"/>